<evidence type="ECO:0000313" key="6">
    <source>
        <dbReference type="EMBL" id="RZS73207.1"/>
    </source>
</evidence>
<feature type="domain" description="HTH asnC-type" evidence="4">
    <location>
        <begin position="13"/>
        <end position="74"/>
    </location>
</feature>
<dbReference type="GeneID" id="99728097"/>
<dbReference type="InterPro" id="IPR036390">
    <property type="entry name" value="WH_DNA-bd_sf"/>
</dbReference>
<protein>
    <submittedName>
        <fullName evidence="5">AsnC family transcriptional regulator</fullName>
    </submittedName>
    <submittedName>
        <fullName evidence="6">Lrp/AsnC family leucine-responsive transcriptional regulator</fullName>
    </submittedName>
</protein>
<dbReference type="PROSITE" id="PS50956">
    <property type="entry name" value="HTH_ASNC_2"/>
    <property type="match status" value="1"/>
</dbReference>
<gene>
    <name evidence="5" type="ORF">AAV32_13225</name>
    <name evidence="6" type="ORF">EV679_0396</name>
</gene>
<dbReference type="Proteomes" id="UP000292039">
    <property type="component" value="Unassembled WGS sequence"/>
</dbReference>
<keyword evidence="1" id="KW-0805">Transcription regulation</keyword>
<dbReference type="CDD" id="cd00090">
    <property type="entry name" value="HTH_ARSR"/>
    <property type="match status" value="1"/>
</dbReference>
<evidence type="ECO:0000256" key="2">
    <source>
        <dbReference type="ARBA" id="ARBA00023125"/>
    </source>
</evidence>
<accession>A0A171KPZ0</accession>
<dbReference type="GO" id="GO:0043200">
    <property type="term" value="P:response to amino acid"/>
    <property type="evidence" value="ECO:0007669"/>
    <property type="project" value="TreeGrafter"/>
</dbReference>
<dbReference type="InterPro" id="IPR011991">
    <property type="entry name" value="ArsR-like_HTH"/>
</dbReference>
<dbReference type="PANTHER" id="PTHR30154:SF34">
    <property type="entry name" value="TRANSCRIPTIONAL REGULATOR AZLB"/>
    <property type="match status" value="1"/>
</dbReference>
<evidence type="ECO:0000313" key="8">
    <source>
        <dbReference type="Proteomes" id="UP000292039"/>
    </source>
</evidence>
<dbReference type="InterPro" id="IPR000485">
    <property type="entry name" value="AsnC-type_HTH_dom"/>
</dbReference>
<proteinExistence type="predicted"/>
<name>A0A171KPZ0_9BURK</name>
<dbReference type="Proteomes" id="UP000078084">
    <property type="component" value="Unassembled WGS sequence"/>
</dbReference>
<dbReference type="RefSeq" id="WP_068373075.1">
    <property type="nucleotide sequence ID" value="NZ_CBCSEB010000003.1"/>
</dbReference>
<evidence type="ECO:0000259" key="4">
    <source>
        <dbReference type="PROSITE" id="PS50956"/>
    </source>
</evidence>
<organism evidence="5 7">
    <name type="scientific">Kerstersia gyiorum</name>
    <dbReference type="NCBI Taxonomy" id="206506"/>
    <lineage>
        <taxon>Bacteria</taxon>
        <taxon>Pseudomonadati</taxon>
        <taxon>Pseudomonadota</taxon>
        <taxon>Betaproteobacteria</taxon>
        <taxon>Burkholderiales</taxon>
        <taxon>Alcaligenaceae</taxon>
        <taxon>Kerstersia</taxon>
    </lineage>
</organism>
<dbReference type="InterPro" id="IPR019888">
    <property type="entry name" value="Tscrpt_reg_AsnC-like"/>
</dbReference>
<dbReference type="GO" id="GO:0006355">
    <property type="term" value="P:regulation of DNA-templated transcription"/>
    <property type="evidence" value="ECO:0007669"/>
    <property type="project" value="UniProtKB-ARBA"/>
</dbReference>
<evidence type="ECO:0000313" key="5">
    <source>
        <dbReference type="EMBL" id="KKO70957.1"/>
    </source>
</evidence>
<dbReference type="Pfam" id="PF13412">
    <property type="entry name" value="HTH_24"/>
    <property type="match status" value="1"/>
</dbReference>
<dbReference type="SUPFAM" id="SSF46785">
    <property type="entry name" value="Winged helix' DNA-binding domain"/>
    <property type="match status" value="1"/>
</dbReference>
<dbReference type="OrthoDB" id="9091488at2"/>
<dbReference type="STRING" id="206506.AAV32_13225"/>
<keyword evidence="7" id="KW-1185">Reference proteome</keyword>
<dbReference type="Gene3D" id="1.10.10.10">
    <property type="entry name" value="Winged helix-like DNA-binding domain superfamily/Winged helix DNA-binding domain"/>
    <property type="match status" value="1"/>
</dbReference>
<dbReference type="EMBL" id="SGWZ01000001">
    <property type="protein sequence ID" value="RZS73207.1"/>
    <property type="molecule type" value="Genomic_DNA"/>
</dbReference>
<comment type="caution">
    <text evidence="5">The sequence shown here is derived from an EMBL/GenBank/DDBJ whole genome shotgun (WGS) entry which is preliminary data.</text>
</comment>
<sequence>MSKSVDTEVVKDLDELDRRILNALQLDSSQTNQELATRVHASPATCLRRVRRLQEDGYITRQMALLDPARLGQDLIAIVEISLDIQTSEKMTEFEALVQHEPAVQQCYRVAPGPDFILQLLLSDMPAYHALAHRLFSQQQNIRNVRTFFCTHRAKFDPVIPL</sequence>
<dbReference type="Gene3D" id="3.30.70.920">
    <property type="match status" value="1"/>
</dbReference>
<dbReference type="GO" id="GO:0005829">
    <property type="term" value="C:cytosol"/>
    <property type="evidence" value="ECO:0007669"/>
    <property type="project" value="TreeGrafter"/>
</dbReference>
<keyword evidence="2" id="KW-0238">DNA-binding</keyword>
<dbReference type="PANTHER" id="PTHR30154">
    <property type="entry name" value="LEUCINE-RESPONSIVE REGULATORY PROTEIN"/>
    <property type="match status" value="1"/>
</dbReference>
<keyword evidence="3" id="KW-0804">Transcription</keyword>
<reference evidence="5" key="1">
    <citation type="submission" date="2015-04" db="EMBL/GenBank/DDBJ databases">
        <title>Genome sequence of Kerstersia gyiorum CG1.</title>
        <authorList>
            <person name="Greninger A.L."/>
            <person name="Kozyreva V."/>
            <person name="Chaturvedi V."/>
        </authorList>
    </citation>
    <scope>NUCLEOTIDE SEQUENCE [LARGE SCALE GENOMIC DNA]</scope>
    <source>
        <strain evidence="5">CG1</strain>
    </source>
</reference>
<dbReference type="AlphaFoldDB" id="A0A171KPZ0"/>
<reference evidence="6 8" key="2">
    <citation type="submission" date="2019-02" db="EMBL/GenBank/DDBJ databases">
        <title>Genomic Encyclopedia of Type Strains, Phase IV (KMG-IV): sequencing the most valuable type-strain genomes for metagenomic binning, comparative biology and taxonomic classification.</title>
        <authorList>
            <person name="Goeker M."/>
        </authorList>
    </citation>
    <scope>NUCLEOTIDE SEQUENCE [LARGE SCALE GENOMIC DNA]</scope>
    <source>
        <strain evidence="6 8">DSM 16618</strain>
    </source>
</reference>
<dbReference type="InterPro" id="IPR036388">
    <property type="entry name" value="WH-like_DNA-bd_sf"/>
</dbReference>
<dbReference type="SMART" id="SM00344">
    <property type="entry name" value="HTH_ASNC"/>
    <property type="match status" value="1"/>
</dbReference>
<dbReference type="PATRIC" id="fig|206506.3.peg.2809"/>
<evidence type="ECO:0000313" key="7">
    <source>
        <dbReference type="Proteomes" id="UP000078084"/>
    </source>
</evidence>
<dbReference type="PRINTS" id="PR00033">
    <property type="entry name" value="HTHASNC"/>
</dbReference>
<dbReference type="EMBL" id="LBNE01000010">
    <property type="protein sequence ID" value="KKO70957.1"/>
    <property type="molecule type" value="Genomic_DNA"/>
</dbReference>
<dbReference type="GO" id="GO:0043565">
    <property type="term" value="F:sequence-specific DNA binding"/>
    <property type="evidence" value="ECO:0007669"/>
    <property type="project" value="InterPro"/>
</dbReference>
<dbReference type="InterPro" id="IPR019887">
    <property type="entry name" value="Tscrpt_reg_AsnC/Lrp_C"/>
</dbReference>
<dbReference type="SUPFAM" id="SSF54909">
    <property type="entry name" value="Dimeric alpha+beta barrel"/>
    <property type="match status" value="1"/>
</dbReference>
<evidence type="ECO:0000256" key="1">
    <source>
        <dbReference type="ARBA" id="ARBA00023015"/>
    </source>
</evidence>
<evidence type="ECO:0000256" key="3">
    <source>
        <dbReference type="ARBA" id="ARBA00023163"/>
    </source>
</evidence>
<dbReference type="InterPro" id="IPR011008">
    <property type="entry name" value="Dimeric_a/b-barrel"/>
</dbReference>
<dbReference type="Pfam" id="PF01037">
    <property type="entry name" value="AsnC_trans_reg"/>
    <property type="match status" value="1"/>
</dbReference>